<gene>
    <name evidence="1" type="ORF">MARPO_0011s0189</name>
</gene>
<protein>
    <submittedName>
        <fullName evidence="1">Uncharacterized protein</fullName>
    </submittedName>
</protein>
<evidence type="ECO:0000313" key="2">
    <source>
        <dbReference type="Proteomes" id="UP000244005"/>
    </source>
</evidence>
<name>A0A2R6XKC3_MARPO</name>
<keyword evidence="2" id="KW-1185">Reference proteome</keyword>
<sequence>MHAIGSPSLSGKGDMDIRRFGQCKSASIIRLDMDIPLEFPLPVLSMKPAGMAVAGRKGGLPFGQLSLGCGSGPCVQISSHQPRCFAPMSRGRCFLSDSCLTEWIHTKGRPTPLGTKV</sequence>
<dbReference type="EMBL" id="KZ772683">
    <property type="protein sequence ID" value="PTQ46532.1"/>
    <property type="molecule type" value="Genomic_DNA"/>
</dbReference>
<dbReference type="Proteomes" id="UP000244005">
    <property type="component" value="Unassembled WGS sequence"/>
</dbReference>
<reference evidence="2" key="1">
    <citation type="journal article" date="2017" name="Cell">
        <title>Insights into land plant evolution garnered from the Marchantia polymorpha genome.</title>
        <authorList>
            <person name="Bowman J.L."/>
            <person name="Kohchi T."/>
            <person name="Yamato K.T."/>
            <person name="Jenkins J."/>
            <person name="Shu S."/>
            <person name="Ishizaki K."/>
            <person name="Yamaoka S."/>
            <person name="Nishihama R."/>
            <person name="Nakamura Y."/>
            <person name="Berger F."/>
            <person name="Adam C."/>
            <person name="Aki S.S."/>
            <person name="Althoff F."/>
            <person name="Araki T."/>
            <person name="Arteaga-Vazquez M.A."/>
            <person name="Balasubrmanian S."/>
            <person name="Barry K."/>
            <person name="Bauer D."/>
            <person name="Boehm C.R."/>
            <person name="Briginshaw L."/>
            <person name="Caballero-Perez J."/>
            <person name="Catarino B."/>
            <person name="Chen F."/>
            <person name="Chiyoda S."/>
            <person name="Chovatia M."/>
            <person name="Davies K.M."/>
            <person name="Delmans M."/>
            <person name="Demura T."/>
            <person name="Dierschke T."/>
            <person name="Dolan L."/>
            <person name="Dorantes-Acosta A.E."/>
            <person name="Eklund D.M."/>
            <person name="Florent S.N."/>
            <person name="Flores-Sandoval E."/>
            <person name="Fujiyama A."/>
            <person name="Fukuzawa H."/>
            <person name="Galik B."/>
            <person name="Grimanelli D."/>
            <person name="Grimwood J."/>
            <person name="Grossniklaus U."/>
            <person name="Hamada T."/>
            <person name="Haseloff J."/>
            <person name="Hetherington A.J."/>
            <person name="Higo A."/>
            <person name="Hirakawa Y."/>
            <person name="Hundley H.N."/>
            <person name="Ikeda Y."/>
            <person name="Inoue K."/>
            <person name="Inoue S.I."/>
            <person name="Ishida S."/>
            <person name="Jia Q."/>
            <person name="Kakita M."/>
            <person name="Kanazawa T."/>
            <person name="Kawai Y."/>
            <person name="Kawashima T."/>
            <person name="Kennedy M."/>
            <person name="Kinose K."/>
            <person name="Kinoshita T."/>
            <person name="Kohara Y."/>
            <person name="Koide E."/>
            <person name="Komatsu K."/>
            <person name="Kopischke S."/>
            <person name="Kubo M."/>
            <person name="Kyozuka J."/>
            <person name="Lagercrantz U."/>
            <person name="Lin S.S."/>
            <person name="Lindquist E."/>
            <person name="Lipzen A.M."/>
            <person name="Lu C.W."/>
            <person name="De Luna E."/>
            <person name="Martienssen R.A."/>
            <person name="Minamino N."/>
            <person name="Mizutani M."/>
            <person name="Mizutani M."/>
            <person name="Mochizuki N."/>
            <person name="Monte I."/>
            <person name="Mosher R."/>
            <person name="Nagasaki H."/>
            <person name="Nakagami H."/>
            <person name="Naramoto S."/>
            <person name="Nishitani K."/>
            <person name="Ohtani M."/>
            <person name="Okamoto T."/>
            <person name="Okumura M."/>
            <person name="Phillips J."/>
            <person name="Pollak B."/>
            <person name="Reinders A."/>
            <person name="Rovekamp M."/>
            <person name="Sano R."/>
            <person name="Sawa S."/>
            <person name="Schmid M.W."/>
            <person name="Shirakawa M."/>
            <person name="Solano R."/>
            <person name="Spunde A."/>
            <person name="Suetsugu N."/>
            <person name="Sugano S."/>
            <person name="Sugiyama A."/>
            <person name="Sun R."/>
            <person name="Suzuki Y."/>
            <person name="Takenaka M."/>
            <person name="Takezawa D."/>
            <person name="Tomogane H."/>
            <person name="Tsuzuki M."/>
            <person name="Ueda T."/>
            <person name="Umeda M."/>
            <person name="Ward J.M."/>
            <person name="Watanabe Y."/>
            <person name="Yazaki K."/>
            <person name="Yokoyama R."/>
            <person name="Yoshitake Y."/>
            <person name="Yotsui I."/>
            <person name="Zachgo S."/>
            <person name="Schmutz J."/>
        </authorList>
    </citation>
    <scope>NUCLEOTIDE SEQUENCE [LARGE SCALE GENOMIC DNA]</scope>
    <source>
        <strain evidence="2">Tak-1</strain>
    </source>
</reference>
<organism evidence="1 2">
    <name type="scientific">Marchantia polymorpha</name>
    <name type="common">Common liverwort</name>
    <name type="synonym">Marchantia aquatica</name>
    <dbReference type="NCBI Taxonomy" id="3197"/>
    <lineage>
        <taxon>Eukaryota</taxon>
        <taxon>Viridiplantae</taxon>
        <taxon>Streptophyta</taxon>
        <taxon>Embryophyta</taxon>
        <taxon>Marchantiophyta</taxon>
        <taxon>Marchantiopsida</taxon>
        <taxon>Marchantiidae</taxon>
        <taxon>Marchantiales</taxon>
        <taxon>Marchantiaceae</taxon>
        <taxon>Marchantia</taxon>
    </lineage>
</organism>
<proteinExistence type="predicted"/>
<accession>A0A2R6XKC3</accession>
<dbReference type="AlphaFoldDB" id="A0A2R6XKC3"/>
<evidence type="ECO:0000313" key="1">
    <source>
        <dbReference type="EMBL" id="PTQ46532.1"/>
    </source>
</evidence>
<dbReference type="Gramene" id="Mp4g12070.1">
    <property type="protein sequence ID" value="Mp4g12070.1.cds1"/>
    <property type="gene ID" value="Mp4g12070"/>
</dbReference>